<evidence type="ECO:0000313" key="3">
    <source>
        <dbReference type="Proteomes" id="UP001497497"/>
    </source>
</evidence>
<gene>
    <name evidence="2" type="ORF">GSLYS_00008787001</name>
</gene>
<accession>A0AAV2HN07</accession>
<evidence type="ECO:0000256" key="1">
    <source>
        <dbReference type="SAM" id="SignalP"/>
    </source>
</evidence>
<name>A0AAV2HN07_LYMST</name>
<dbReference type="EMBL" id="CAXITT010000183">
    <property type="protein sequence ID" value="CAL1534827.1"/>
    <property type="molecule type" value="Genomic_DNA"/>
</dbReference>
<evidence type="ECO:0000313" key="2">
    <source>
        <dbReference type="EMBL" id="CAL1534827.1"/>
    </source>
</evidence>
<sequence>MNLRQQVYHTNMLFVILAIAQCIAQQIGATVYQEYLKPPIVRDLFNTVHPIPRLGKLRHIHYFLFSQQLSEYPFHRISAAARVVHSPEELSPQSHQFHLDLNRSVKPAYVVHGTHKAMASSPRLNFRNGVQFVAADRGFLVDKLTRDLLNPFPVGIGNNLESIMSRISSHKRSSYGQAPDPSFLNGAQTKTFSGASEFPPRTSDLRVAQQLSEDDLGKRSSPETACKPRRLSLEWLINVLRRGKVCIKRANILRWGAGGR</sequence>
<reference evidence="2 3" key="1">
    <citation type="submission" date="2024-04" db="EMBL/GenBank/DDBJ databases">
        <authorList>
            <consortium name="Genoscope - CEA"/>
            <person name="William W."/>
        </authorList>
    </citation>
    <scope>NUCLEOTIDE SEQUENCE [LARGE SCALE GENOMIC DNA]</scope>
</reference>
<dbReference type="AlphaFoldDB" id="A0AAV2HN07"/>
<protein>
    <submittedName>
        <fullName evidence="2">Uncharacterized protein</fullName>
    </submittedName>
</protein>
<comment type="caution">
    <text evidence="2">The sequence shown here is derived from an EMBL/GenBank/DDBJ whole genome shotgun (WGS) entry which is preliminary data.</text>
</comment>
<organism evidence="2 3">
    <name type="scientific">Lymnaea stagnalis</name>
    <name type="common">Great pond snail</name>
    <name type="synonym">Helix stagnalis</name>
    <dbReference type="NCBI Taxonomy" id="6523"/>
    <lineage>
        <taxon>Eukaryota</taxon>
        <taxon>Metazoa</taxon>
        <taxon>Spiralia</taxon>
        <taxon>Lophotrochozoa</taxon>
        <taxon>Mollusca</taxon>
        <taxon>Gastropoda</taxon>
        <taxon>Heterobranchia</taxon>
        <taxon>Euthyneura</taxon>
        <taxon>Panpulmonata</taxon>
        <taxon>Hygrophila</taxon>
        <taxon>Lymnaeoidea</taxon>
        <taxon>Lymnaeidae</taxon>
        <taxon>Lymnaea</taxon>
    </lineage>
</organism>
<proteinExistence type="predicted"/>
<feature type="signal peptide" evidence="1">
    <location>
        <begin position="1"/>
        <end position="24"/>
    </location>
</feature>
<dbReference type="Proteomes" id="UP001497497">
    <property type="component" value="Unassembled WGS sequence"/>
</dbReference>
<keyword evidence="1" id="KW-0732">Signal</keyword>
<feature type="chain" id="PRO_5043685218" evidence="1">
    <location>
        <begin position="25"/>
        <end position="260"/>
    </location>
</feature>
<keyword evidence="3" id="KW-1185">Reference proteome</keyword>